<evidence type="ECO:0000313" key="2">
    <source>
        <dbReference type="Proteomes" id="UP001215598"/>
    </source>
</evidence>
<keyword evidence="2" id="KW-1185">Reference proteome</keyword>
<dbReference type="AlphaFoldDB" id="A0AAD7IUH4"/>
<comment type="caution">
    <text evidence="1">The sequence shown here is derived from an EMBL/GenBank/DDBJ whole genome shotgun (WGS) entry which is preliminary data.</text>
</comment>
<evidence type="ECO:0000313" key="1">
    <source>
        <dbReference type="EMBL" id="KAJ7750782.1"/>
    </source>
</evidence>
<name>A0AAD7IUH4_9AGAR</name>
<dbReference type="Proteomes" id="UP001215598">
    <property type="component" value="Unassembled WGS sequence"/>
</dbReference>
<accession>A0AAD7IUH4</accession>
<proteinExistence type="predicted"/>
<organism evidence="1 2">
    <name type="scientific">Mycena metata</name>
    <dbReference type="NCBI Taxonomy" id="1033252"/>
    <lineage>
        <taxon>Eukaryota</taxon>
        <taxon>Fungi</taxon>
        <taxon>Dikarya</taxon>
        <taxon>Basidiomycota</taxon>
        <taxon>Agaricomycotina</taxon>
        <taxon>Agaricomycetes</taxon>
        <taxon>Agaricomycetidae</taxon>
        <taxon>Agaricales</taxon>
        <taxon>Marasmiineae</taxon>
        <taxon>Mycenaceae</taxon>
        <taxon>Mycena</taxon>
    </lineage>
</organism>
<sequence length="281" mass="31425">RSMNQTLAGPRLPPELERQIFELCACTRPVAIPKLMLVAWRVKEWIEPLLYHTIMVCQSTPVDGYHSLTPETLTALLRLKPADFFRDSVRNLLLHAVSQSVVASVLAVCTGVENLWAPMASSVLSPTTGLPLKHLYTNFSPLFEGVHPVDPLFSQLTHLELIGVANVGVDIPSILSLLPKLSHLAFNDEEFTPHCPGVLEQCKSLAVLVSLGNPLVPGMAFHEYEQDLSKDIRFVVLFSSWFKDWQMGARSNSDYWLRAENFIAQRRSGAIDAAQYEFLDD</sequence>
<protein>
    <submittedName>
        <fullName evidence="1">Uncharacterized protein</fullName>
    </submittedName>
</protein>
<feature type="non-terminal residue" evidence="1">
    <location>
        <position position="1"/>
    </location>
</feature>
<dbReference type="SUPFAM" id="SSF52047">
    <property type="entry name" value="RNI-like"/>
    <property type="match status" value="1"/>
</dbReference>
<gene>
    <name evidence="1" type="ORF">B0H16DRAFT_1549069</name>
</gene>
<reference evidence="1" key="1">
    <citation type="submission" date="2023-03" db="EMBL/GenBank/DDBJ databases">
        <title>Massive genome expansion in bonnet fungi (Mycena s.s.) driven by repeated elements and novel gene families across ecological guilds.</title>
        <authorList>
            <consortium name="Lawrence Berkeley National Laboratory"/>
            <person name="Harder C.B."/>
            <person name="Miyauchi S."/>
            <person name="Viragh M."/>
            <person name="Kuo A."/>
            <person name="Thoen E."/>
            <person name="Andreopoulos B."/>
            <person name="Lu D."/>
            <person name="Skrede I."/>
            <person name="Drula E."/>
            <person name="Henrissat B."/>
            <person name="Morin E."/>
            <person name="Kohler A."/>
            <person name="Barry K."/>
            <person name="LaButti K."/>
            <person name="Morin E."/>
            <person name="Salamov A."/>
            <person name="Lipzen A."/>
            <person name="Mereny Z."/>
            <person name="Hegedus B."/>
            <person name="Baldrian P."/>
            <person name="Stursova M."/>
            <person name="Weitz H."/>
            <person name="Taylor A."/>
            <person name="Grigoriev I.V."/>
            <person name="Nagy L.G."/>
            <person name="Martin F."/>
            <person name="Kauserud H."/>
        </authorList>
    </citation>
    <scope>NUCLEOTIDE SEQUENCE</scope>
    <source>
        <strain evidence="1">CBHHK182m</strain>
    </source>
</reference>
<dbReference type="EMBL" id="JARKIB010000064">
    <property type="protein sequence ID" value="KAJ7750782.1"/>
    <property type="molecule type" value="Genomic_DNA"/>
</dbReference>